<evidence type="ECO:0000313" key="13">
    <source>
        <dbReference type="EMBL" id="KAG2196312.1"/>
    </source>
</evidence>
<evidence type="ECO:0000256" key="6">
    <source>
        <dbReference type="ARBA" id="ARBA00022792"/>
    </source>
</evidence>
<comment type="subcellular location">
    <subcellularLocation>
        <location evidence="1">Mitochondrion inner membrane</location>
        <topology evidence="1">Multi-pass membrane protein</topology>
    </subcellularLocation>
</comment>
<evidence type="ECO:0000256" key="3">
    <source>
        <dbReference type="ARBA" id="ARBA00022448"/>
    </source>
</evidence>
<dbReference type="PROSITE" id="PS50920">
    <property type="entry name" value="SOLCAR"/>
    <property type="match status" value="3"/>
</dbReference>
<name>A0A8H7UW73_9FUNG</name>
<dbReference type="PANTHER" id="PTHR45928:SF1">
    <property type="entry name" value="RE38146P"/>
    <property type="match status" value="1"/>
</dbReference>
<evidence type="ECO:0008006" key="15">
    <source>
        <dbReference type="Google" id="ProtNLM"/>
    </source>
</evidence>
<evidence type="ECO:0000256" key="2">
    <source>
        <dbReference type="ARBA" id="ARBA00006375"/>
    </source>
</evidence>
<dbReference type="InterPro" id="IPR051508">
    <property type="entry name" value="Mito_Carrier_Antiporter"/>
</dbReference>
<dbReference type="Gene3D" id="1.50.40.10">
    <property type="entry name" value="Mitochondrial carrier domain"/>
    <property type="match status" value="1"/>
</dbReference>
<evidence type="ECO:0000313" key="14">
    <source>
        <dbReference type="Proteomes" id="UP000650833"/>
    </source>
</evidence>
<evidence type="ECO:0000256" key="7">
    <source>
        <dbReference type="ARBA" id="ARBA00022989"/>
    </source>
</evidence>
<dbReference type="InterPro" id="IPR018108">
    <property type="entry name" value="MCP_transmembrane"/>
</dbReference>
<keyword evidence="14" id="KW-1185">Reference proteome</keyword>
<keyword evidence="8" id="KW-0496">Mitochondrion</keyword>
<sequence>MSNLSQQQQQPKAELAPVPRNKAKETAVGFVIGGLAACGAVTFTNPWEVVKTRLQLQGELVRAGTLSEAARPYHNSFQALKVVLQHEGIRGAQRGLSVAYFYQICLNGSRLGLYEPVQSNMIKALNLKSDGSILASGIFSGALAGVVGAVLGSPLYLIKTRRQSFSPVFKNIGHQHEMGSALNALGQIYRTEGIRGLYRGADAAMVRAGVGSAVQMPTYMIGKDILVKKFGFPDALSTHFATSMFTGVLVCLAMNPFDVISTRMYNQGVDPTTGKGILYKSPVDCFVKLVKIEGVRGLYKGFLAHYLRIGPHTTLMFVFMEQLKKIYQKEFA</sequence>
<dbReference type="AlphaFoldDB" id="A0A8H7UW73"/>
<keyword evidence="5" id="KW-0677">Repeat</keyword>
<evidence type="ECO:0000256" key="9">
    <source>
        <dbReference type="ARBA" id="ARBA00023136"/>
    </source>
</evidence>
<reference evidence="13" key="1">
    <citation type="submission" date="2020-12" db="EMBL/GenBank/DDBJ databases">
        <title>Metabolic potential, ecology and presence of endohyphal bacteria is reflected in genomic diversity of Mucoromycotina.</title>
        <authorList>
            <person name="Muszewska A."/>
            <person name="Okrasinska A."/>
            <person name="Steczkiewicz K."/>
            <person name="Drgas O."/>
            <person name="Orlowska M."/>
            <person name="Perlinska-Lenart U."/>
            <person name="Aleksandrzak-Piekarczyk T."/>
            <person name="Szatraj K."/>
            <person name="Zielenkiewicz U."/>
            <person name="Pilsyk S."/>
            <person name="Malc E."/>
            <person name="Mieczkowski P."/>
            <person name="Kruszewska J.S."/>
            <person name="Biernat P."/>
            <person name="Pawlowska J."/>
        </authorList>
    </citation>
    <scope>NUCLEOTIDE SEQUENCE</scope>
    <source>
        <strain evidence="13">CBS 226.32</strain>
    </source>
</reference>
<dbReference type="Proteomes" id="UP000650833">
    <property type="component" value="Unassembled WGS sequence"/>
</dbReference>
<evidence type="ECO:0000256" key="11">
    <source>
        <dbReference type="RuleBase" id="RU000488"/>
    </source>
</evidence>
<keyword evidence="6" id="KW-0999">Mitochondrion inner membrane</keyword>
<accession>A0A8H7UW73</accession>
<dbReference type="OrthoDB" id="6703404at2759"/>
<dbReference type="InterPro" id="IPR023395">
    <property type="entry name" value="MCP_dom_sf"/>
</dbReference>
<feature type="repeat" description="Solcar" evidence="10">
    <location>
        <begin position="131"/>
        <end position="225"/>
    </location>
</feature>
<feature type="transmembrane region" description="Helical" evidence="12">
    <location>
        <begin position="27"/>
        <end position="47"/>
    </location>
</feature>
<keyword evidence="4 10" id="KW-0812">Transmembrane</keyword>
<feature type="repeat" description="Solcar" evidence="10">
    <location>
        <begin position="234"/>
        <end position="326"/>
    </location>
</feature>
<proteinExistence type="inferred from homology"/>
<protein>
    <recommendedName>
        <fullName evidence="15">Mitochondrial oxaloacetate transport protein</fullName>
    </recommendedName>
</protein>
<dbReference type="PANTHER" id="PTHR45928">
    <property type="entry name" value="RE38146P"/>
    <property type="match status" value="1"/>
</dbReference>
<dbReference type="GO" id="GO:0005743">
    <property type="term" value="C:mitochondrial inner membrane"/>
    <property type="evidence" value="ECO:0007669"/>
    <property type="project" value="UniProtKB-SubCell"/>
</dbReference>
<gene>
    <name evidence="13" type="ORF">INT46_005836</name>
</gene>
<feature type="repeat" description="Solcar" evidence="10">
    <location>
        <begin position="24"/>
        <end position="120"/>
    </location>
</feature>
<evidence type="ECO:0000256" key="4">
    <source>
        <dbReference type="ARBA" id="ARBA00022692"/>
    </source>
</evidence>
<dbReference type="SUPFAM" id="SSF103506">
    <property type="entry name" value="Mitochondrial carrier"/>
    <property type="match status" value="1"/>
</dbReference>
<keyword evidence="3 11" id="KW-0813">Transport</keyword>
<evidence type="ECO:0000256" key="8">
    <source>
        <dbReference type="ARBA" id="ARBA00023128"/>
    </source>
</evidence>
<comment type="similarity">
    <text evidence="2 11">Belongs to the mitochondrial carrier (TC 2.A.29) family.</text>
</comment>
<evidence type="ECO:0000256" key="10">
    <source>
        <dbReference type="PROSITE-ProRule" id="PRU00282"/>
    </source>
</evidence>
<keyword evidence="9 10" id="KW-0472">Membrane</keyword>
<organism evidence="13 14">
    <name type="scientific">Mucor plumbeus</name>
    <dbReference type="NCBI Taxonomy" id="97098"/>
    <lineage>
        <taxon>Eukaryota</taxon>
        <taxon>Fungi</taxon>
        <taxon>Fungi incertae sedis</taxon>
        <taxon>Mucoromycota</taxon>
        <taxon>Mucoromycotina</taxon>
        <taxon>Mucoromycetes</taxon>
        <taxon>Mucorales</taxon>
        <taxon>Mucorineae</taxon>
        <taxon>Mucoraceae</taxon>
        <taxon>Mucor</taxon>
    </lineage>
</organism>
<feature type="transmembrane region" description="Helical" evidence="12">
    <location>
        <begin position="133"/>
        <end position="158"/>
    </location>
</feature>
<evidence type="ECO:0000256" key="12">
    <source>
        <dbReference type="SAM" id="Phobius"/>
    </source>
</evidence>
<evidence type="ECO:0000256" key="5">
    <source>
        <dbReference type="ARBA" id="ARBA00022737"/>
    </source>
</evidence>
<keyword evidence="7 12" id="KW-1133">Transmembrane helix</keyword>
<comment type="caution">
    <text evidence="13">The sequence shown here is derived from an EMBL/GenBank/DDBJ whole genome shotgun (WGS) entry which is preliminary data.</text>
</comment>
<dbReference type="Pfam" id="PF00153">
    <property type="entry name" value="Mito_carr"/>
    <property type="match status" value="3"/>
</dbReference>
<dbReference type="EMBL" id="JAEPRC010000482">
    <property type="protein sequence ID" value="KAG2196312.1"/>
    <property type="molecule type" value="Genomic_DNA"/>
</dbReference>
<evidence type="ECO:0000256" key="1">
    <source>
        <dbReference type="ARBA" id="ARBA00004448"/>
    </source>
</evidence>